<reference evidence="1 2" key="1">
    <citation type="submission" date="2017-01" db="EMBL/GenBank/DDBJ databases">
        <authorList>
            <person name="Varghese N."/>
            <person name="Submissions S."/>
        </authorList>
    </citation>
    <scope>NUCLEOTIDE SEQUENCE [LARGE SCALE GENOMIC DNA]</scope>
    <source>
        <strain evidence="1 2">DSM 2061</strain>
    </source>
</reference>
<comment type="caution">
    <text evidence="1">The sequence shown here is derived from an EMBL/GenBank/DDBJ whole genome shotgun (WGS) entry which is preliminary data.</text>
</comment>
<evidence type="ECO:0000313" key="1">
    <source>
        <dbReference type="EMBL" id="SIS38694.1"/>
    </source>
</evidence>
<dbReference type="Proteomes" id="UP000185728">
    <property type="component" value="Unassembled WGS sequence"/>
</dbReference>
<dbReference type="RefSeq" id="WP_076453202.1">
    <property type="nucleotide sequence ID" value="NZ_FTOB01000001.1"/>
</dbReference>
<accession>A0ABY1KIF3</accession>
<evidence type="ECO:0000313" key="2">
    <source>
        <dbReference type="Proteomes" id="UP000185728"/>
    </source>
</evidence>
<gene>
    <name evidence="1" type="ORF">SAMN05421766_101318</name>
</gene>
<dbReference type="EMBL" id="FTOB01000001">
    <property type="protein sequence ID" value="SIS38694.1"/>
    <property type="molecule type" value="Genomic_DNA"/>
</dbReference>
<organism evidence="1 2">
    <name type="scientific">Zobellia uliginosa</name>
    <dbReference type="NCBI Taxonomy" id="143224"/>
    <lineage>
        <taxon>Bacteria</taxon>
        <taxon>Pseudomonadati</taxon>
        <taxon>Bacteroidota</taxon>
        <taxon>Flavobacteriia</taxon>
        <taxon>Flavobacteriales</taxon>
        <taxon>Flavobacteriaceae</taxon>
        <taxon>Zobellia</taxon>
    </lineage>
</organism>
<proteinExistence type="predicted"/>
<keyword evidence="2" id="KW-1185">Reference proteome</keyword>
<protein>
    <submittedName>
        <fullName evidence="1">Uncharacterized protein</fullName>
    </submittedName>
</protein>
<sequence>MTTYIAHFTARHRIIPTEQNSIFIWQQESGEVDITLLVNKIKRESALHFYSLVADNYEGEVQLDDIDITVHETMPFSG</sequence>
<name>A0ABY1KIF3_9FLAO</name>